<evidence type="ECO:0000256" key="2">
    <source>
        <dbReference type="ARBA" id="ARBA00022679"/>
    </source>
</evidence>
<dbReference type="Pfam" id="PF03770">
    <property type="entry name" value="IPK"/>
    <property type="match status" value="1"/>
</dbReference>
<keyword evidence="6" id="KW-1185">Reference proteome</keyword>
<name>A0A9P4MAJ3_9PEZI</name>
<proteinExistence type="inferred from homology"/>
<organism evidence="5 6">
    <name type="scientific">Rhizodiscina lignyota</name>
    <dbReference type="NCBI Taxonomy" id="1504668"/>
    <lineage>
        <taxon>Eukaryota</taxon>
        <taxon>Fungi</taxon>
        <taxon>Dikarya</taxon>
        <taxon>Ascomycota</taxon>
        <taxon>Pezizomycotina</taxon>
        <taxon>Dothideomycetes</taxon>
        <taxon>Pleosporomycetidae</taxon>
        <taxon>Aulographales</taxon>
        <taxon>Rhizodiscinaceae</taxon>
        <taxon>Rhizodiscina</taxon>
    </lineage>
</organism>
<dbReference type="GO" id="GO:0046854">
    <property type="term" value="P:phosphatidylinositol phosphate biosynthetic process"/>
    <property type="evidence" value="ECO:0007669"/>
    <property type="project" value="TreeGrafter"/>
</dbReference>
<dbReference type="EC" id="2.7.-.-" evidence="4"/>
<dbReference type="OrthoDB" id="338650at2759"/>
<reference evidence="5" key="1">
    <citation type="journal article" date="2020" name="Stud. Mycol.">
        <title>101 Dothideomycetes genomes: a test case for predicting lifestyles and emergence of pathogens.</title>
        <authorList>
            <person name="Haridas S."/>
            <person name="Albert R."/>
            <person name="Binder M."/>
            <person name="Bloem J."/>
            <person name="Labutti K."/>
            <person name="Salamov A."/>
            <person name="Andreopoulos B."/>
            <person name="Baker S."/>
            <person name="Barry K."/>
            <person name="Bills G."/>
            <person name="Bluhm B."/>
            <person name="Cannon C."/>
            <person name="Castanera R."/>
            <person name="Culley D."/>
            <person name="Daum C."/>
            <person name="Ezra D."/>
            <person name="Gonzalez J."/>
            <person name="Henrissat B."/>
            <person name="Kuo A."/>
            <person name="Liang C."/>
            <person name="Lipzen A."/>
            <person name="Lutzoni F."/>
            <person name="Magnuson J."/>
            <person name="Mondo S."/>
            <person name="Nolan M."/>
            <person name="Ohm R."/>
            <person name="Pangilinan J."/>
            <person name="Park H.-J."/>
            <person name="Ramirez L."/>
            <person name="Alfaro M."/>
            <person name="Sun H."/>
            <person name="Tritt A."/>
            <person name="Yoshinaga Y."/>
            <person name="Zwiers L.-H."/>
            <person name="Turgeon B."/>
            <person name="Goodwin S."/>
            <person name="Spatafora J."/>
            <person name="Crous P."/>
            <person name="Grigoriev I."/>
        </authorList>
    </citation>
    <scope>NUCLEOTIDE SEQUENCE</scope>
    <source>
        <strain evidence="5">CBS 133067</strain>
    </source>
</reference>
<dbReference type="SUPFAM" id="SSF56104">
    <property type="entry name" value="SAICAR synthase-like"/>
    <property type="match status" value="1"/>
</dbReference>
<dbReference type="GO" id="GO:0005634">
    <property type="term" value="C:nucleus"/>
    <property type="evidence" value="ECO:0007669"/>
    <property type="project" value="TreeGrafter"/>
</dbReference>
<evidence type="ECO:0000256" key="4">
    <source>
        <dbReference type="RuleBase" id="RU363090"/>
    </source>
</evidence>
<gene>
    <name evidence="5" type="ORF">NA57DRAFT_33308</name>
</gene>
<accession>A0A9P4MAJ3</accession>
<dbReference type="GO" id="GO:0032958">
    <property type="term" value="P:inositol phosphate biosynthetic process"/>
    <property type="evidence" value="ECO:0007669"/>
    <property type="project" value="InterPro"/>
</dbReference>
<evidence type="ECO:0000256" key="3">
    <source>
        <dbReference type="ARBA" id="ARBA00022777"/>
    </source>
</evidence>
<dbReference type="EMBL" id="ML978122">
    <property type="protein sequence ID" value="KAF2103315.1"/>
    <property type="molecule type" value="Genomic_DNA"/>
</dbReference>
<dbReference type="PANTHER" id="PTHR12400">
    <property type="entry name" value="INOSITOL POLYPHOSPHATE KINASE"/>
    <property type="match status" value="1"/>
</dbReference>
<evidence type="ECO:0000313" key="6">
    <source>
        <dbReference type="Proteomes" id="UP000799772"/>
    </source>
</evidence>
<keyword evidence="3 4" id="KW-0418">Kinase</keyword>
<evidence type="ECO:0000256" key="1">
    <source>
        <dbReference type="ARBA" id="ARBA00007374"/>
    </source>
</evidence>
<keyword evidence="2 4" id="KW-0808">Transferase</keyword>
<dbReference type="InterPro" id="IPR038286">
    <property type="entry name" value="IPK_sf"/>
</dbReference>
<dbReference type="AlphaFoldDB" id="A0A9P4MAJ3"/>
<dbReference type="GO" id="GO:0000824">
    <property type="term" value="F:inositol-1,4,5,6-tetrakisphosphate 3-kinase activity"/>
    <property type="evidence" value="ECO:0007669"/>
    <property type="project" value="TreeGrafter"/>
</dbReference>
<dbReference type="Gene3D" id="3.30.470.160">
    <property type="entry name" value="Inositol polyphosphate kinase"/>
    <property type="match status" value="1"/>
</dbReference>
<dbReference type="GO" id="GO:0005737">
    <property type="term" value="C:cytoplasm"/>
    <property type="evidence" value="ECO:0007669"/>
    <property type="project" value="TreeGrafter"/>
</dbReference>
<dbReference type="PANTHER" id="PTHR12400:SF103">
    <property type="entry name" value="INOSITOL POLYPHOSPHATE MULTIKINASE"/>
    <property type="match status" value="1"/>
</dbReference>
<comment type="similarity">
    <text evidence="1 4">Belongs to the inositol phosphokinase (IPK) family.</text>
</comment>
<dbReference type="GO" id="GO:0008440">
    <property type="term" value="F:inositol-1,4,5-trisphosphate 3-kinase activity"/>
    <property type="evidence" value="ECO:0007669"/>
    <property type="project" value="TreeGrafter"/>
</dbReference>
<dbReference type="Proteomes" id="UP000799772">
    <property type="component" value="Unassembled WGS sequence"/>
</dbReference>
<protein>
    <recommendedName>
        <fullName evidence="4">Kinase</fullName>
        <ecNumber evidence="4">2.7.-.-</ecNumber>
    </recommendedName>
</protein>
<evidence type="ECO:0000313" key="5">
    <source>
        <dbReference type="EMBL" id="KAF2103315.1"/>
    </source>
</evidence>
<dbReference type="InterPro" id="IPR005522">
    <property type="entry name" value="IPK"/>
</dbReference>
<comment type="caution">
    <text evidence="5">The sequence shown here is derived from an EMBL/GenBank/DDBJ whole genome shotgun (WGS) entry which is preliminary data.</text>
</comment>
<sequence>MPKPSVPIDADSLVAYNNVAAGHEGVLSDASGALVIKPCTQAEVSFYESAAAEHPAFAQYMPTFMGTLTRATSSATATANGTAVAESGDRLHGKPLDTDLHIVMEDVAAGFTKPNILDVKLGARLWDDDAPAAKRARLDDVAARSTSGSLGFRIAGMKVWGRGPKVEKGGKEKVKDEVLKEGEKKADMWEYDEDSGYTKYTKFYGRNFITENVADGFREYIGMPCRTRADAEDNEQERAQELLSYFTGELRGIQEALENEESRMYSASILFVYEGDPEAYEATKAKLAAEVEDGIDEEMDDEYDDDEELGPKLAAVKLIDFAHARWTPGKGRDENALQGVRSMAKVLEDLLDGLGTA</sequence>